<evidence type="ECO:0000313" key="2">
    <source>
        <dbReference type="Proteomes" id="UP000475079"/>
    </source>
</evidence>
<dbReference type="EMBL" id="WHIY01000011">
    <property type="protein sequence ID" value="MPQ52434.1"/>
    <property type="molecule type" value="Genomic_DNA"/>
</dbReference>
<protein>
    <recommendedName>
        <fullName evidence="3">PD-(D/E)XK nuclease family protein</fullName>
    </recommendedName>
</protein>
<dbReference type="InterPro" id="IPR029470">
    <property type="entry name" value="PDDEXK_4"/>
</dbReference>
<reference evidence="1 2" key="1">
    <citation type="submission" date="2019-10" db="EMBL/GenBank/DDBJ databases">
        <title>Characterization of a new Citrobacter species.</title>
        <authorList>
            <person name="Goncalves Ribeiro T."/>
            <person name="Izdebski R."/>
            <person name="Urbanowicz P."/>
            <person name="Carmeli Y."/>
            <person name="Gniadkowski M."/>
            <person name="Peixe L."/>
        </authorList>
    </citation>
    <scope>NUCLEOTIDE SEQUENCE [LARGE SCALE GENOMIC DNA]</scope>
    <source>
        <strain evidence="1 2">NMI7905_11</strain>
    </source>
</reference>
<organism evidence="1 2">
    <name type="scientific">Citrobacter telavivensis</name>
    <dbReference type="NCBI Taxonomy" id="2653932"/>
    <lineage>
        <taxon>Bacteria</taxon>
        <taxon>Pseudomonadati</taxon>
        <taxon>Pseudomonadota</taxon>
        <taxon>Gammaproteobacteria</taxon>
        <taxon>Enterobacterales</taxon>
        <taxon>Enterobacteriaceae</taxon>
        <taxon>Citrobacter</taxon>
    </lineage>
</organism>
<keyword evidence="2" id="KW-1185">Reference proteome</keyword>
<dbReference type="Proteomes" id="UP000475079">
    <property type="component" value="Unassembled WGS sequence"/>
</dbReference>
<name>A0A6L5EAK3_9ENTR</name>
<evidence type="ECO:0000313" key="1">
    <source>
        <dbReference type="EMBL" id="MPQ52434.1"/>
    </source>
</evidence>
<accession>A0A6L5EAK3</accession>
<dbReference type="RefSeq" id="WP_003028215.1">
    <property type="nucleotide sequence ID" value="NZ_WHIY01000011.1"/>
</dbReference>
<evidence type="ECO:0008006" key="3">
    <source>
        <dbReference type="Google" id="ProtNLM"/>
    </source>
</evidence>
<sequence>MVSHHWLDQMTECLKEARKKHEDLNKKDAIEFNVFRYITADENGLSRIIADLLNVNDVHGQQALFLSSFLELIGRGSWDATSCRFVQCEQQTDALGTKRRIDIVVQGERWTLGIENKPSAADQPNQVLDYLHELRKRRSILNETLLIYLTPEGSRPSLISIDEYQCDAALQSGELVLLSYQSIVAWLDGLCKNDAVPYRVRVFLFDLQRFISANVLNCREGKVVDVLLDKIFNDDSTLDTTLSLLSLQNSIYQTLTKKATADLIPPAGWEVCRKLYPDYGIGLRPPEAIGWHYCIEPAKGSYQDWSYGIKLDSASNPTESALLAAQQLKIDFPTGAKSSAWWPWWRSFNGYLPHDLDPTEYRDWLTSNRAWLDMNNGEFSRRCVDLFIRLHESVSSGSSFNM</sequence>
<gene>
    <name evidence="1" type="ORF">GBB84_16125</name>
</gene>
<proteinExistence type="predicted"/>
<dbReference type="Pfam" id="PF14281">
    <property type="entry name" value="PDDEXK_4"/>
    <property type="match status" value="1"/>
</dbReference>
<dbReference type="AlphaFoldDB" id="A0A6L5EAK3"/>
<comment type="caution">
    <text evidence="1">The sequence shown here is derived from an EMBL/GenBank/DDBJ whole genome shotgun (WGS) entry which is preliminary data.</text>
</comment>